<name>A0A814IFW9_ADIRI</name>
<proteinExistence type="predicted"/>
<protein>
    <recommendedName>
        <fullName evidence="5">Prolyl 4-hydroxylase alpha subunit Fe(2+) 2OG dioxygenase domain-containing protein</fullName>
    </recommendedName>
</protein>
<dbReference type="AlphaFoldDB" id="A0A814IFW9"/>
<comment type="caution">
    <text evidence="2">The sequence shown here is derived from an EMBL/GenBank/DDBJ whole genome shotgun (WGS) entry which is preliminary data.</text>
</comment>
<accession>A0A814IFW9</accession>
<sequence>MDVMDISDVEDEEMFSDSDTWIYCDEDIQPLDDDINENNWRFVFQETLNDIRENKLDDGARPLIFDGTCKIRIKKFVDTPFTFPLSNALCSRLICEHGTPMALANRYDFCGLKVPNTGWKVNPENFDFPIPLSTAIRSYTFEQLHLNTPDLSEHFDLNLHKLFIFGPCTHSKIYNFDDKLFVYLATVLVFLPSHYTGGNYRFIDDNDDNEDLHRHFFNQQELDDKSKAYILIVPPDCQHEIQPIEKGFKLLLVYHLVSNTNSIQQLISLLSKTRNHSQTVENIFLSQRLQRIFTYWERNLDKMPTKLVIPIQHSLDYSPYFSILFRDRYRTIIEILVRAIQQSSSFLVYSATLQHEAPFGDRTDSRLVIHSLTILNTVNQIALHFDSDHERTIIPNEVLGELHMYIDSFEQAGGRQQVLSNGNTVFRHYSKFQVLLIIPHAYQWDLLLDDHSFACHHLSYMLSLPTNALDSLSLNLLSCILREKTASSNLSFGQMIHYLIILRTRLGLTPNVIQLIKLLFRHKQFQDELFSNEKLFHWLNRLVASFESWSMFSMEFLEVFRKVISSSMPTKLNEIIRFLLQLSNAVLRALFINTLLRSIFKRRTLPRHVLPSTLCSILHLLIVDGSYSLDCQLSLAYNIIKRVRKTSIDGEIIEKSFKIHLIPMLINIYRDLKTKGKQSHSVIPLSAAFILIYEYCLNALSYYCSPNSLSSSPLNVVSINEALLICPCALCTRLQTFLVDSKMSTLILDVSSNLVADHCLRHTLSKFPMLSIEYKHDPCTGREETLIISKCGYEEEQKQLCFHLRRLLLQLHRL</sequence>
<keyword evidence="3" id="KW-1185">Reference proteome</keyword>
<gene>
    <name evidence="2" type="ORF">EDS130_LOCUS15996</name>
    <name evidence="1" type="ORF">XAT740_LOCUS8362</name>
</gene>
<dbReference type="EMBL" id="CAJNOJ010000068">
    <property type="protein sequence ID" value="CAF1022917.1"/>
    <property type="molecule type" value="Genomic_DNA"/>
</dbReference>
<evidence type="ECO:0008006" key="5">
    <source>
        <dbReference type="Google" id="ProtNLM"/>
    </source>
</evidence>
<dbReference type="EMBL" id="CAJNOR010000416">
    <property type="protein sequence ID" value="CAF0907660.1"/>
    <property type="molecule type" value="Genomic_DNA"/>
</dbReference>
<dbReference type="OrthoDB" id="124582at2759"/>
<dbReference type="PANTHER" id="PTHR33099">
    <property type="entry name" value="FE2OG DIOXYGENASE DOMAIN-CONTAINING PROTEIN"/>
    <property type="match status" value="1"/>
</dbReference>
<reference evidence="2" key="1">
    <citation type="submission" date="2021-02" db="EMBL/GenBank/DDBJ databases">
        <authorList>
            <person name="Nowell W R."/>
        </authorList>
    </citation>
    <scope>NUCLEOTIDE SEQUENCE</scope>
</reference>
<dbReference type="Proteomes" id="UP000663852">
    <property type="component" value="Unassembled WGS sequence"/>
</dbReference>
<dbReference type="Proteomes" id="UP000663828">
    <property type="component" value="Unassembled WGS sequence"/>
</dbReference>
<evidence type="ECO:0000313" key="2">
    <source>
        <dbReference type="EMBL" id="CAF1022917.1"/>
    </source>
</evidence>
<organism evidence="2 4">
    <name type="scientific">Adineta ricciae</name>
    <name type="common">Rotifer</name>
    <dbReference type="NCBI Taxonomy" id="249248"/>
    <lineage>
        <taxon>Eukaryota</taxon>
        <taxon>Metazoa</taxon>
        <taxon>Spiralia</taxon>
        <taxon>Gnathifera</taxon>
        <taxon>Rotifera</taxon>
        <taxon>Eurotatoria</taxon>
        <taxon>Bdelloidea</taxon>
        <taxon>Adinetida</taxon>
        <taxon>Adinetidae</taxon>
        <taxon>Adineta</taxon>
    </lineage>
</organism>
<evidence type="ECO:0000313" key="1">
    <source>
        <dbReference type="EMBL" id="CAF0907660.1"/>
    </source>
</evidence>
<evidence type="ECO:0000313" key="4">
    <source>
        <dbReference type="Proteomes" id="UP000663852"/>
    </source>
</evidence>
<dbReference type="PANTHER" id="PTHR33099:SF13">
    <property type="entry name" value="F-BOX DOMAIN-CONTAINING PROTEIN-RELATED"/>
    <property type="match status" value="1"/>
</dbReference>
<evidence type="ECO:0000313" key="3">
    <source>
        <dbReference type="Proteomes" id="UP000663828"/>
    </source>
</evidence>